<reference evidence="2 3" key="1">
    <citation type="submission" date="2019-10" db="EMBL/GenBank/DDBJ databases">
        <title>Whole genome shotgun sequence of Acrocarpospora pleiomorpha NBRC 16267.</title>
        <authorList>
            <person name="Ichikawa N."/>
            <person name="Kimura A."/>
            <person name="Kitahashi Y."/>
            <person name="Komaki H."/>
            <person name="Oguchi A."/>
        </authorList>
    </citation>
    <scope>NUCLEOTIDE SEQUENCE [LARGE SCALE GENOMIC DNA]</scope>
    <source>
        <strain evidence="2 3">NBRC 16267</strain>
    </source>
</reference>
<dbReference type="EMBL" id="BLAF01000022">
    <property type="protein sequence ID" value="GES21345.1"/>
    <property type="molecule type" value="Genomic_DNA"/>
</dbReference>
<protein>
    <submittedName>
        <fullName evidence="2">Membrane protein</fullName>
    </submittedName>
</protein>
<sequence length="142" mass="15059">MVSPSPAALVDRYLQLCEDRELAAASAFLAPGARLNFPGGRTHPSLAAMAAAASGAYQWVRKRRDRYFEAAGDGADQVVISLGTLYGEDLAGEPFSGVRYADVFVLRDGLIVEQNVFNDLPEAGIVPVPTPQIAGSNEVPNP</sequence>
<dbReference type="Gene3D" id="3.10.450.50">
    <property type="match status" value="1"/>
</dbReference>
<evidence type="ECO:0000313" key="3">
    <source>
        <dbReference type="Proteomes" id="UP000377595"/>
    </source>
</evidence>
<dbReference type="AlphaFoldDB" id="A0A5M3XIN6"/>
<keyword evidence="3" id="KW-1185">Reference proteome</keyword>
<name>A0A5M3XIN6_9ACTN</name>
<dbReference type="Proteomes" id="UP000377595">
    <property type="component" value="Unassembled WGS sequence"/>
</dbReference>
<dbReference type="SUPFAM" id="SSF54427">
    <property type="entry name" value="NTF2-like"/>
    <property type="match status" value="1"/>
</dbReference>
<organism evidence="2 3">
    <name type="scientific">Acrocarpospora pleiomorpha</name>
    <dbReference type="NCBI Taxonomy" id="90975"/>
    <lineage>
        <taxon>Bacteria</taxon>
        <taxon>Bacillati</taxon>
        <taxon>Actinomycetota</taxon>
        <taxon>Actinomycetes</taxon>
        <taxon>Streptosporangiales</taxon>
        <taxon>Streptosporangiaceae</taxon>
        <taxon>Acrocarpospora</taxon>
    </lineage>
</organism>
<evidence type="ECO:0000313" key="2">
    <source>
        <dbReference type="EMBL" id="GES21345.1"/>
    </source>
</evidence>
<dbReference type="RefSeq" id="WP_155346337.1">
    <property type="nucleotide sequence ID" value="NZ_BAAAHM010000014.1"/>
</dbReference>
<evidence type="ECO:0000259" key="1">
    <source>
        <dbReference type="Pfam" id="PF12680"/>
    </source>
</evidence>
<dbReference type="Pfam" id="PF12680">
    <property type="entry name" value="SnoaL_2"/>
    <property type="match status" value="1"/>
</dbReference>
<feature type="domain" description="SnoaL-like" evidence="1">
    <location>
        <begin position="10"/>
        <end position="113"/>
    </location>
</feature>
<comment type="caution">
    <text evidence="2">The sequence shown here is derived from an EMBL/GenBank/DDBJ whole genome shotgun (WGS) entry which is preliminary data.</text>
</comment>
<proteinExistence type="predicted"/>
<accession>A0A5M3XIN6</accession>
<gene>
    <name evidence="2" type="ORF">Aple_042410</name>
</gene>
<dbReference type="InterPro" id="IPR032710">
    <property type="entry name" value="NTF2-like_dom_sf"/>
</dbReference>
<dbReference type="InterPro" id="IPR037401">
    <property type="entry name" value="SnoaL-like"/>
</dbReference>
<dbReference type="OrthoDB" id="8635217at2"/>